<evidence type="ECO:0000313" key="4">
    <source>
        <dbReference type="Proteomes" id="UP001295740"/>
    </source>
</evidence>
<comment type="caution">
    <text evidence="3">The sequence shown here is derived from an EMBL/GenBank/DDBJ whole genome shotgun (WGS) entry which is preliminary data.</text>
</comment>
<dbReference type="AlphaFoldDB" id="A0AAI8VFQ0"/>
<feature type="transmembrane region" description="Helical" evidence="2">
    <location>
        <begin position="311"/>
        <end position="333"/>
    </location>
</feature>
<protein>
    <submittedName>
        <fullName evidence="3">Uu.00g111940.m01.CDS01</fullName>
    </submittedName>
</protein>
<organism evidence="3 4">
    <name type="scientific">Anthostomella pinea</name>
    <dbReference type="NCBI Taxonomy" id="933095"/>
    <lineage>
        <taxon>Eukaryota</taxon>
        <taxon>Fungi</taxon>
        <taxon>Dikarya</taxon>
        <taxon>Ascomycota</taxon>
        <taxon>Pezizomycotina</taxon>
        <taxon>Sordariomycetes</taxon>
        <taxon>Xylariomycetidae</taxon>
        <taxon>Xylariales</taxon>
        <taxon>Xylariaceae</taxon>
        <taxon>Anthostomella</taxon>
    </lineage>
</organism>
<name>A0AAI8VFQ0_9PEZI</name>
<feature type="region of interest" description="Disordered" evidence="1">
    <location>
        <begin position="1"/>
        <end position="25"/>
    </location>
</feature>
<sequence>MWPQCRQRGRKEVSGPPSHQQRLHNNTIIKTTPNTRISTIRIIYALLNPTTLTSQPPSPSQAERAAARGIFVEIKRDLKVYGNPAVKSLVNCYEANLAKDQELINLIDTIEQSVGTEPTLPNLPTPHNYQVSHFFSAIKHNNPEHCTQRTSLARRGRPTRVEDSAVGLIRPPNQHLDRMIANQHQGPERDIDNATSIEQLNEQAILPVSDSFKHTTKPKELAPTTITDHSLAAGLSTFSLHLGQQAYTTGDYVRALKLADKYLADDTVYDTTYWRTTCPVAEAAVFDKVYGRMHMTSTEEAMANDSVMPCWGGLRAVSIAVIAAAATLWGVAVEGASRRGTKK</sequence>
<evidence type="ECO:0000256" key="2">
    <source>
        <dbReference type="SAM" id="Phobius"/>
    </source>
</evidence>
<gene>
    <name evidence="3" type="ORF">KHLLAP_LOCUS4268</name>
</gene>
<keyword evidence="2" id="KW-0472">Membrane</keyword>
<keyword evidence="2" id="KW-1133">Transmembrane helix</keyword>
<evidence type="ECO:0000256" key="1">
    <source>
        <dbReference type="SAM" id="MobiDB-lite"/>
    </source>
</evidence>
<dbReference type="Proteomes" id="UP001295740">
    <property type="component" value="Unassembled WGS sequence"/>
</dbReference>
<proteinExistence type="predicted"/>
<keyword evidence="4" id="KW-1185">Reference proteome</keyword>
<dbReference type="EMBL" id="CAUWAG010000006">
    <property type="protein sequence ID" value="CAJ2503800.1"/>
    <property type="molecule type" value="Genomic_DNA"/>
</dbReference>
<evidence type="ECO:0000313" key="3">
    <source>
        <dbReference type="EMBL" id="CAJ2503800.1"/>
    </source>
</evidence>
<reference evidence="3" key="1">
    <citation type="submission" date="2023-10" db="EMBL/GenBank/DDBJ databases">
        <authorList>
            <person name="Hackl T."/>
        </authorList>
    </citation>
    <scope>NUCLEOTIDE SEQUENCE</scope>
</reference>
<keyword evidence="2" id="KW-0812">Transmembrane</keyword>
<accession>A0AAI8VFQ0</accession>